<dbReference type="InterPro" id="IPR021889">
    <property type="entry name" value="DUF3500"/>
</dbReference>
<dbReference type="PROSITE" id="PS51257">
    <property type="entry name" value="PROKAR_LIPOPROTEIN"/>
    <property type="match status" value="1"/>
</dbReference>
<comment type="caution">
    <text evidence="1">The sequence shown here is derived from an EMBL/GenBank/DDBJ whole genome shotgun (WGS) entry which is preliminary data.</text>
</comment>
<reference evidence="1 2" key="1">
    <citation type="submission" date="2022-11" db="EMBL/GenBank/DDBJ databases">
        <title>Minimal conservation of predation-associated metabolite biosynthetic gene clusters underscores biosynthetic potential of Myxococcota including descriptions for ten novel species: Archangium lansinium sp. nov., Myxococcus landrumus sp. nov., Nannocystis bai.</title>
        <authorList>
            <person name="Ahearne A."/>
            <person name="Stevens C."/>
            <person name="Dowd S."/>
        </authorList>
    </citation>
    <scope>NUCLEOTIDE SEQUENCE [LARGE SCALE GENOMIC DNA]</scope>
    <source>
        <strain evidence="1 2">NCWAL01</strain>
    </source>
</reference>
<dbReference type="PANTHER" id="PTHR37489">
    <property type="entry name" value="DUF3500 DOMAIN-CONTAINING PROTEIN"/>
    <property type="match status" value="1"/>
</dbReference>
<dbReference type="EMBL" id="JAQNDM010000002">
    <property type="protein sequence ID" value="MDC0710405.1"/>
    <property type="molecule type" value="Genomic_DNA"/>
</dbReference>
<dbReference type="RefSeq" id="WP_272139831.1">
    <property type="nucleotide sequence ID" value="NZ_JAQNDM010000002.1"/>
</dbReference>
<dbReference type="PANTHER" id="PTHR37489:SF1">
    <property type="entry name" value="DUF3500 DOMAIN-CONTAINING PROTEIN"/>
    <property type="match status" value="1"/>
</dbReference>
<organism evidence="1 2">
    <name type="scientific">Stigmatella ashevillensis</name>
    <dbReference type="NCBI Taxonomy" id="2995309"/>
    <lineage>
        <taxon>Bacteria</taxon>
        <taxon>Pseudomonadati</taxon>
        <taxon>Myxococcota</taxon>
        <taxon>Myxococcia</taxon>
        <taxon>Myxococcales</taxon>
        <taxon>Cystobacterineae</taxon>
        <taxon>Archangiaceae</taxon>
        <taxon>Stigmatella</taxon>
    </lineage>
</organism>
<proteinExistence type="predicted"/>
<evidence type="ECO:0000313" key="2">
    <source>
        <dbReference type="Proteomes" id="UP001221838"/>
    </source>
</evidence>
<dbReference type="Proteomes" id="UP001221838">
    <property type="component" value="Unassembled WGS sequence"/>
</dbReference>
<protein>
    <submittedName>
        <fullName evidence="1">DUF3500 domain-containing protein</fullName>
    </submittedName>
</protein>
<name>A0ABT5DBB9_9BACT</name>
<dbReference type="Pfam" id="PF12006">
    <property type="entry name" value="DUF3500"/>
    <property type="match status" value="1"/>
</dbReference>
<gene>
    <name evidence="1" type="ORF">POL68_18150</name>
</gene>
<sequence>MVRTRWGREERGLLFAGLASLAGLGAISLGACGDGDDGTVPDDGGGTASCASDATTAENTAAVVAAANTLLAGLTSEQRTAILYEKTLANAQQWSNFPTTFVKRNGVRMGDMSTDAQNAAVALANVAAGATGSTLLAELREADQWLVTNGNASSTDYGRGLYYFSFHGTPSTTSPWMLQIGGHHLAYNFTYNGKCTSATPLFDGSEPMTWTDTTGTVHAPLEAQRAPMAALVNAVRALPDAKLSGTFSDLVNGPAGGGPGGGGGGDTRYPSSLTYPTGTTGRGVSVSTLSDAQKALVKAAIEAWVKNVADPVSTALLAQYESDEALAQTYVGYSGSADLSTQSSYVRIDGPRVWIEVTVQGGIIYRNVVHWHTIWRDKVADYGAEYVSQ</sequence>
<accession>A0ABT5DBB9</accession>
<keyword evidence="2" id="KW-1185">Reference proteome</keyword>
<evidence type="ECO:0000313" key="1">
    <source>
        <dbReference type="EMBL" id="MDC0710405.1"/>
    </source>
</evidence>